<proteinExistence type="predicted"/>
<name>A0A4Y2I8R5_ARAVE</name>
<comment type="caution">
    <text evidence="1">The sequence shown here is derived from an EMBL/GenBank/DDBJ whole genome shotgun (WGS) entry which is preliminary data.</text>
</comment>
<evidence type="ECO:0000313" key="2">
    <source>
        <dbReference type="Proteomes" id="UP000499080"/>
    </source>
</evidence>
<sequence>MGSDPTHYVGSCPPPSQYNNAGVVVLALSPDDETYLLREGLFSLVILTSRFLKQHDGYFGTDLVALNRGQMTRTTPELVPPSLNFHTTSVGKRLTPHV</sequence>
<organism evidence="1 2">
    <name type="scientific">Araneus ventricosus</name>
    <name type="common">Orbweaver spider</name>
    <name type="synonym">Epeira ventricosa</name>
    <dbReference type="NCBI Taxonomy" id="182803"/>
    <lineage>
        <taxon>Eukaryota</taxon>
        <taxon>Metazoa</taxon>
        <taxon>Ecdysozoa</taxon>
        <taxon>Arthropoda</taxon>
        <taxon>Chelicerata</taxon>
        <taxon>Arachnida</taxon>
        <taxon>Araneae</taxon>
        <taxon>Araneomorphae</taxon>
        <taxon>Entelegynae</taxon>
        <taxon>Araneoidea</taxon>
        <taxon>Araneidae</taxon>
        <taxon>Araneus</taxon>
    </lineage>
</organism>
<dbReference type="EMBL" id="BGPR01002470">
    <property type="protein sequence ID" value="GBM74015.1"/>
    <property type="molecule type" value="Genomic_DNA"/>
</dbReference>
<protein>
    <submittedName>
        <fullName evidence="1">Uncharacterized protein</fullName>
    </submittedName>
</protein>
<evidence type="ECO:0000313" key="1">
    <source>
        <dbReference type="EMBL" id="GBM74015.1"/>
    </source>
</evidence>
<dbReference type="AlphaFoldDB" id="A0A4Y2I8R5"/>
<accession>A0A4Y2I8R5</accession>
<gene>
    <name evidence="1" type="ORF">AVEN_57815_1</name>
</gene>
<dbReference type="Proteomes" id="UP000499080">
    <property type="component" value="Unassembled WGS sequence"/>
</dbReference>
<reference evidence="1 2" key="1">
    <citation type="journal article" date="2019" name="Sci. Rep.">
        <title>Orb-weaving spider Araneus ventricosus genome elucidates the spidroin gene catalogue.</title>
        <authorList>
            <person name="Kono N."/>
            <person name="Nakamura H."/>
            <person name="Ohtoshi R."/>
            <person name="Moran D.A.P."/>
            <person name="Shinohara A."/>
            <person name="Yoshida Y."/>
            <person name="Fujiwara M."/>
            <person name="Mori M."/>
            <person name="Tomita M."/>
            <person name="Arakawa K."/>
        </authorList>
    </citation>
    <scope>NUCLEOTIDE SEQUENCE [LARGE SCALE GENOMIC DNA]</scope>
</reference>
<keyword evidence="2" id="KW-1185">Reference proteome</keyword>